<protein>
    <submittedName>
        <fullName evidence="1">Uncharacterized protein</fullName>
    </submittedName>
</protein>
<evidence type="ECO:0000313" key="1">
    <source>
        <dbReference type="EMBL" id="KAF6114600.1"/>
    </source>
</evidence>
<accession>A0A834ALG8</accession>
<dbReference type="EMBL" id="JABVXQ010000004">
    <property type="protein sequence ID" value="KAF6114600.1"/>
    <property type="molecule type" value="Genomic_DNA"/>
</dbReference>
<gene>
    <name evidence="1" type="ORF">HJG60_010565</name>
</gene>
<dbReference type="AlphaFoldDB" id="A0A834ALG8"/>
<name>A0A834ALG8_9CHIR</name>
<dbReference type="Proteomes" id="UP000664940">
    <property type="component" value="Unassembled WGS sequence"/>
</dbReference>
<proteinExistence type="predicted"/>
<sequence>MKDSSTTRTSVCPAWLPFSAHPWRRLGRLSLRIWRVGHCPRSPVQPHQRGVEAVCLSSHPCLGTRRPALFSSAHPRGTVLSLLPRLCKALAIWKRICCWWDLGLSSLYFDHFLYLSRHPVLYPQGGAWSFRQQEKSLALTVHSFLKVQGPHDIE</sequence>
<evidence type="ECO:0000313" key="2">
    <source>
        <dbReference type="Proteomes" id="UP000664940"/>
    </source>
</evidence>
<organism evidence="1 2">
    <name type="scientific">Phyllostomus discolor</name>
    <name type="common">pale spear-nosed bat</name>
    <dbReference type="NCBI Taxonomy" id="89673"/>
    <lineage>
        <taxon>Eukaryota</taxon>
        <taxon>Metazoa</taxon>
        <taxon>Chordata</taxon>
        <taxon>Craniata</taxon>
        <taxon>Vertebrata</taxon>
        <taxon>Euteleostomi</taxon>
        <taxon>Mammalia</taxon>
        <taxon>Eutheria</taxon>
        <taxon>Laurasiatheria</taxon>
        <taxon>Chiroptera</taxon>
        <taxon>Yangochiroptera</taxon>
        <taxon>Phyllostomidae</taxon>
        <taxon>Phyllostominae</taxon>
        <taxon>Phyllostomus</taxon>
    </lineage>
</organism>
<comment type="caution">
    <text evidence="1">The sequence shown here is derived from an EMBL/GenBank/DDBJ whole genome shotgun (WGS) entry which is preliminary data.</text>
</comment>
<reference evidence="1 2" key="1">
    <citation type="journal article" date="2020" name="Nature">
        <title>Six reference-quality genomes reveal evolution of bat adaptations.</title>
        <authorList>
            <person name="Jebb D."/>
            <person name="Huang Z."/>
            <person name="Pippel M."/>
            <person name="Hughes G.M."/>
            <person name="Lavrichenko K."/>
            <person name="Devanna P."/>
            <person name="Winkler S."/>
            <person name="Jermiin L.S."/>
            <person name="Skirmuntt E.C."/>
            <person name="Katzourakis A."/>
            <person name="Burkitt-Gray L."/>
            <person name="Ray D.A."/>
            <person name="Sullivan K.A.M."/>
            <person name="Roscito J.G."/>
            <person name="Kirilenko B.M."/>
            <person name="Davalos L.M."/>
            <person name="Corthals A.P."/>
            <person name="Power M.L."/>
            <person name="Jones G."/>
            <person name="Ransome R.D."/>
            <person name="Dechmann D.K.N."/>
            <person name="Locatelli A.G."/>
            <person name="Puechmaille S.J."/>
            <person name="Fedrigo O."/>
            <person name="Jarvis E.D."/>
            <person name="Hiller M."/>
            <person name="Vernes S.C."/>
            <person name="Myers E.W."/>
            <person name="Teeling E.C."/>
        </authorList>
    </citation>
    <scope>NUCLEOTIDE SEQUENCE [LARGE SCALE GENOMIC DNA]</scope>
    <source>
        <strain evidence="1">Bat1K_MPI-CBG_1</strain>
    </source>
</reference>